<dbReference type="HOGENOM" id="CLU_018483_2_3_7"/>
<dbReference type="PANTHER" id="PTHR35372">
    <property type="entry name" value="ATP BINDING PROTEIN-RELATED"/>
    <property type="match status" value="1"/>
</dbReference>
<dbReference type="InterPro" id="IPR006500">
    <property type="entry name" value="Helicase_put_C_phage/plasmid"/>
</dbReference>
<evidence type="ECO:0000256" key="3">
    <source>
        <dbReference type="ARBA" id="ARBA00022806"/>
    </source>
</evidence>
<dbReference type="Gene3D" id="3.40.50.300">
    <property type="entry name" value="P-loop containing nucleotide triphosphate hydrolases"/>
    <property type="match status" value="1"/>
</dbReference>
<dbReference type="AlphaFoldDB" id="K0NMV9"/>
<dbReference type="InterPro" id="IPR014818">
    <property type="entry name" value="Phage/plasmid_primase_P4_C"/>
</dbReference>
<keyword evidence="1" id="KW-0547">Nucleotide-binding</keyword>
<sequence length="501" mass="56505">MPKPINSDFSTGELFSEKDIWEALESNQDGDTKLFIKLNKGRFCYDHSDKTWFKFNGNFWEIDKVQEVYDGFGKLIYAYGRLATKYSIQSVEATKDGDDEASKTFGGYSKYIKKRISALHTMYRKKAVLQLASSGKNSLGISGDEWNNASNLFPCANGIINLKTGKLTQGMPGQYIKSASPIIYSANSPSPLTFLNFLKGVFNGNQDIIDYIQRLFGYSLLGTSREHIFVIMCGNGRNGKTTLLQIMYHILGPLGGPVKSGLLLDQGRTISSSSPNPDILDLKGKRLIWCSETNKQNKLDTGVVKWLTGGDELVGRPMYGKSERRFPPSHTLLLITNHEPKIPGGEDEFAFWKRVHLVPFNVSFVENPKGLSQCEIDKDLPDKLKEEAEGILSWLVQGCLEYQRITLKPPKEVLLATAEYKKQSDPIRLFIDEACIEKDGQQIKSSNLYEAYKDWCRDSGYDALGLKSFGAEIRKKFKVKRSNGIYYLGIGLKQDYSYYLE</sequence>
<name>K0NMV9_DESTT</name>
<dbReference type="InterPro" id="IPR045455">
    <property type="entry name" value="NrS-1_pol-like_helicase"/>
</dbReference>
<dbReference type="GO" id="GO:0005524">
    <property type="term" value="F:ATP binding"/>
    <property type="evidence" value="ECO:0007669"/>
    <property type="project" value="UniProtKB-KW"/>
</dbReference>
<dbReference type="Pfam" id="PF19263">
    <property type="entry name" value="DUF5906"/>
    <property type="match status" value="1"/>
</dbReference>
<dbReference type="PANTHER" id="PTHR35372:SF2">
    <property type="entry name" value="SF3 HELICASE DOMAIN-CONTAINING PROTEIN"/>
    <property type="match status" value="1"/>
</dbReference>
<evidence type="ECO:0000259" key="5">
    <source>
        <dbReference type="PROSITE" id="PS51206"/>
    </source>
</evidence>
<dbReference type="NCBIfam" id="TIGR01613">
    <property type="entry name" value="primase_Cterm"/>
    <property type="match status" value="1"/>
</dbReference>
<dbReference type="PROSITE" id="PS51206">
    <property type="entry name" value="SF3_HELICASE_1"/>
    <property type="match status" value="1"/>
</dbReference>
<dbReference type="SMART" id="SM00885">
    <property type="entry name" value="D5_N"/>
    <property type="match status" value="1"/>
</dbReference>
<dbReference type="Pfam" id="PF08706">
    <property type="entry name" value="D5_N"/>
    <property type="match status" value="1"/>
</dbReference>
<evidence type="ECO:0000256" key="4">
    <source>
        <dbReference type="ARBA" id="ARBA00022840"/>
    </source>
</evidence>
<dbReference type="Pfam" id="PF03288">
    <property type="entry name" value="Pox_D5"/>
    <property type="match status" value="1"/>
</dbReference>
<dbReference type="OrthoDB" id="9763644at2"/>
<protein>
    <submittedName>
        <fullName evidence="6">Putative DNA-primase, phage/plasmid primase</fullName>
    </submittedName>
</protein>
<evidence type="ECO:0000256" key="2">
    <source>
        <dbReference type="ARBA" id="ARBA00022801"/>
    </source>
</evidence>
<proteinExistence type="predicted"/>
<dbReference type="GO" id="GO:0016787">
    <property type="term" value="F:hydrolase activity"/>
    <property type="evidence" value="ECO:0007669"/>
    <property type="project" value="UniProtKB-KW"/>
</dbReference>
<dbReference type="RefSeq" id="WP_014957365.1">
    <property type="nucleotide sequence ID" value="NC_018645.1"/>
</dbReference>
<keyword evidence="3" id="KW-0347">Helicase</keyword>
<keyword evidence="2" id="KW-0378">Hydrolase</keyword>
<dbReference type="SUPFAM" id="SSF52540">
    <property type="entry name" value="P-loop containing nucleoside triphosphate hydrolases"/>
    <property type="match status" value="1"/>
</dbReference>
<accession>K0NMV9</accession>
<dbReference type="EMBL" id="FO203503">
    <property type="protein sequence ID" value="CCK80032.1"/>
    <property type="molecule type" value="Genomic_DNA"/>
</dbReference>
<evidence type="ECO:0000313" key="7">
    <source>
        <dbReference type="Proteomes" id="UP000007347"/>
    </source>
</evidence>
<dbReference type="InterPro" id="IPR051620">
    <property type="entry name" value="ORF904-like_C"/>
</dbReference>
<keyword evidence="7" id="KW-1185">Reference proteome</keyword>
<dbReference type="InterPro" id="IPR014015">
    <property type="entry name" value="Helicase_SF3_DNA-vir"/>
</dbReference>
<evidence type="ECO:0000256" key="1">
    <source>
        <dbReference type="ARBA" id="ARBA00022741"/>
    </source>
</evidence>
<reference evidence="6 7" key="1">
    <citation type="journal article" date="2013" name="Environ. Microbiol.">
        <title>Complete genome, catabolic sub-proteomes and key-metabolites of Desulfobacula toluolica Tol2, a marine, aromatic compound-degrading, sulfate-reducing bacterium.</title>
        <authorList>
            <person name="Wohlbrand L."/>
            <person name="Jacob J.H."/>
            <person name="Kube M."/>
            <person name="Mussmann M."/>
            <person name="Jarling R."/>
            <person name="Beck A."/>
            <person name="Amann R."/>
            <person name="Wilkes H."/>
            <person name="Reinhardt R."/>
            <person name="Rabus R."/>
        </authorList>
    </citation>
    <scope>NUCLEOTIDE SEQUENCE [LARGE SCALE GENOMIC DNA]</scope>
    <source>
        <strain evidence="7">DSM 7467 / Tol2</strain>
    </source>
</reference>
<evidence type="ECO:0000313" key="6">
    <source>
        <dbReference type="EMBL" id="CCK80032.1"/>
    </source>
</evidence>
<dbReference type="InterPro" id="IPR027417">
    <property type="entry name" value="P-loop_NTPase"/>
</dbReference>
<keyword evidence="4" id="KW-0067">ATP-binding</keyword>
<dbReference type="InterPro" id="IPR004968">
    <property type="entry name" value="DNA_primase/NTPase_C"/>
</dbReference>
<dbReference type="Proteomes" id="UP000007347">
    <property type="component" value="Chromosome"/>
</dbReference>
<dbReference type="STRING" id="651182.TOL2_C18710"/>
<dbReference type="GO" id="GO:0004386">
    <property type="term" value="F:helicase activity"/>
    <property type="evidence" value="ECO:0007669"/>
    <property type="project" value="UniProtKB-KW"/>
</dbReference>
<organism evidence="6 7">
    <name type="scientific">Desulfobacula toluolica (strain DSM 7467 / Tol2)</name>
    <dbReference type="NCBI Taxonomy" id="651182"/>
    <lineage>
        <taxon>Bacteria</taxon>
        <taxon>Pseudomonadati</taxon>
        <taxon>Thermodesulfobacteriota</taxon>
        <taxon>Desulfobacteria</taxon>
        <taxon>Desulfobacterales</taxon>
        <taxon>Desulfobacteraceae</taxon>
        <taxon>Desulfobacula</taxon>
    </lineage>
</organism>
<feature type="domain" description="SF3 helicase" evidence="5">
    <location>
        <begin position="207"/>
        <end position="373"/>
    </location>
</feature>
<dbReference type="KEGG" id="dto:TOL2_C18710"/>
<gene>
    <name evidence="6" type="ordered locus">TOL2_C18710</name>
</gene>